<accession>A0A2D3UZ30</accession>
<sequence>MLKQLAEEQSRFTAQVKYISIPVTKQTLEYAYRQYVAELLAGKSKGATSAAKFAPSSSGTAPKAAPVIKHRPDKPSQPSSSGRTFSNSAQITPDTTLPKIADLTVGPTASSEPQEVPKSCGNQAMDTGNPKPALNNQGQTMHDSAHTGFGTTPQDNIGVHPS</sequence>
<feature type="compositionally biased region" description="Polar residues" evidence="1">
    <location>
        <begin position="76"/>
        <end position="95"/>
    </location>
</feature>
<feature type="region of interest" description="Disordered" evidence="1">
    <location>
        <begin position="46"/>
        <end position="162"/>
    </location>
</feature>
<evidence type="ECO:0000313" key="3">
    <source>
        <dbReference type="Proteomes" id="UP000225277"/>
    </source>
</evidence>
<dbReference type="GeneID" id="35595829"/>
<protein>
    <submittedName>
        <fullName evidence="2">Uncharacterized protein</fullName>
    </submittedName>
</protein>
<dbReference type="Proteomes" id="UP000225277">
    <property type="component" value="Unassembled WGS sequence"/>
</dbReference>
<reference evidence="2 3" key="1">
    <citation type="submission" date="2016-03" db="EMBL/GenBank/DDBJ databases">
        <authorList>
            <person name="Ploux O."/>
        </authorList>
    </citation>
    <scope>NUCLEOTIDE SEQUENCE [LARGE SCALE GENOMIC DNA]</scope>
    <source>
        <strain evidence="2 3">URUG2</strain>
    </source>
</reference>
<dbReference type="RefSeq" id="XP_023621356.1">
    <property type="nucleotide sequence ID" value="XM_023765588.1"/>
</dbReference>
<name>A0A2D3UZ30_9PEZI</name>
<gene>
    <name evidence="2" type="ORF">RCC_00436</name>
</gene>
<evidence type="ECO:0000256" key="1">
    <source>
        <dbReference type="SAM" id="MobiDB-lite"/>
    </source>
</evidence>
<keyword evidence="3" id="KW-1185">Reference proteome</keyword>
<dbReference type="EMBL" id="FJUY01000001">
    <property type="protein sequence ID" value="CZT14459.1"/>
    <property type="molecule type" value="Genomic_DNA"/>
</dbReference>
<organism evidence="2 3">
    <name type="scientific">Ramularia collo-cygni</name>
    <dbReference type="NCBI Taxonomy" id="112498"/>
    <lineage>
        <taxon>Eukaryota</taxon>
        <taxon>Fungi</taxon>
        <taxon>Dikarya</taxon>
        <taxon>Ascomycota</taxon>
        <taxon>Pezizomycotina</taxon>
        <taxon>Dothideomycetes</taxon>
        <taxon>Dothideomycetidae</taxon>
        <taxon>Mycosphaerellales</taxon>
        <taxon>Mycosphaerellaceae</taxon>
        <taxon>Ramularia</taxon>
    </lineage>
</organism>
<proteinExistence type="predicted"/>
<dbReference type="AlphaFoldDB" id="A0A2D3UZ30"/>
<evidence type="ECO:0000313" key="2">
    <source>
        <dbReference type="EMBL" id="CZT14459.1"/>
    </source>
</evidence>